<accession>A0AAV5SK38</accession>
<keyword evidence="4 5" id="KW-0238">DNA-binding</keyword>
<dbReference type="Pfam" id="PF05485">
    <property type="entry name" value="THAP"/>
    <property type="match status" value="1"/>
</dbReference>
<keyword evidence="8" id="KW-1185">Reference proteome</keyword>
<protein>
    <recommendedName>
        <fullName evidence="6">THAP-type domain-containing protein</fullName>
    </recommendedName>
</protein>
<dbReference type="GO" id="GO:0008270">
    <property type="term" value="F:zinc ion binding"/>
    <property type="evidence" value="ECO:0007669"/>
    <property type="project" value="UniProtKB-KW"/>
</dbReference>
<proteinExistence type="predicted"/>
<evidence type="ECO:0000256" key="1">
    <source>
        <dbReference type="ARBA" id="ARBA00022723"/>
    </source>
</evidence>
<comment type="caution">
    <text evidence="7">The sequence shown here is derived from an EMBL/GenBank/DDBJ whole genome shotgun (WGS) entry which is preliminary data.</text>
</comment>
<evidence type="ECO:0000256" key="2">
    <source>
        <dbReference type="ARBA" id="ARBA00022771"/>
    </source>
</evidence>
<dbReference type="PROSITE" id="PS50950">
    <property type="entry name" value="ZF_THAP"/>
    <property type="match status" value="1"/>
</dbReference>
<dbReference type="Proteomes" id="UP001432027">
    <property type="component" value="Unassembled WGS sequence"/>
</dbReference>
<organism evidence="7 8">
    <name type="scientific">Pristionchus entomophagus</name>
    <dbReference type="NCBI Taxonomy" id="358040"/>
    <lineage>
        <taxon>Eukaryota</taxon>
        <taxon>Metazoa</taxon>
        <taxon>Ecdysozoa</taxon>
        <taxon>Nematoda</taxon>
        <taxon>Chromadorea</taxon>
        <taxon>Rhabditida</taxon>
        <taxon>Rhabditina</taxon>
        <taxon>Diplogasteromorpha</taxon>
        <taxon>Diplogasteroidea</taxon>
        <taxon>Neodiplogasteridae</taxon>
        <taxon>Pristionchus</taxon>
    </lineage>
</organism>
<keyword evidence="2 5" id="KW-0863">Zinc-finger</keyword>
<dbReference type="AlphaFoldDB" id="A0AAV5SK38"/>
<feature type="domain" description="THAP-type" evidence="6">
    <location>
        <begin position="3"/>
        <end position="88"/>
    </location>
</feature>
<sequence length="214" mass="24564">SEMPTCVSCGAVFPTKTKHMHQFTLKQRLRDDWLTNLTKDDSQKRQLDLHLRTTLPKQYVCASHFSDDSYFETNGFRVLKANATPICQRPSLMDIPPTFRFLPPPFATSILISGPNGVLKIEDDTLVQPLFNLGKFNFNFADGSQRLFKFRTPNEIKEEPVEVKEEPVEIKQEPIDDFADFKHEEPMVDVFCPSTGISRPLNQQNHVSYEGLEE</sequence>
<feature type="non-terminal residue" evidence="7">
    <location>
        <position position="1"/>
    </location>
</feature>
<name>A0AAV5SK38_9BILA</name>
<dbReference type="SUPFAM" id="SSF57716">
    <property type="entry name" value="Glucocorticoid receptor-like (DNA-binding domain)"/>
    <property type="match status" value="1"/>
</dbReference>
<dbReference type="GO" id="GO:0003677">
    <property type="term" value="F:DNA binding"/>
    <property type="evidence" value="ECO:0007669"/>
    <property type="project" value="UniProtKB-UniRule"/>
</dbReference>
<gene>
    <name evidence="7" type="ORF">PENTCL1PPCAC_5237</name>
</gene>
<evidence type="ECO:0000313" key="8">
    <source>
        <dbReference type="Proteomes" id="UP001432027"/>
    </source>
</evidence>
<evidence type="ECO:0000256" key="5">
    <source>
        <dbReference type="PROSITE-ProRule" id="PRU00309"/>
    </source>
</evidence>
<reference evidence="7" key="1">
    <citation type="submission" date="2023-10" db="EMBL/GenBank/DDBJ databases">
        <title>Genome assembly of Pristionchus species.</title>
        <authorList>
            <person name="Yoshida K."/>
            <person name="Sommer R.J."/>
        </authorList>
    </citation>
    <scope>NUCLEOTIDE SEQUENCE</scope>
    <source>
        <strain evidence="7">RS0144</strain>
    </source>
</reference>
<evidence type="ECO:0000256" key="3">
    <source>
        <dbReference type="ARBA" id="ARBA00022833"/>
    </source>
</evidence>
<keyword evidence="3" id="KW-0862">Zinc</keyword>
<evidence type="ECO:0000313" key="7">
    <source>
        <dbReference type="EMBL" id="GMS83062.1"/>
    </source>
</evidence>
<keyword evidence="1" id="KW-0479">Metal-binding</keyword>
<dbReference type="InterPro" id="IPR006612">
    <property type="entry name" value="THAP_Znf"/>
</dbReference>
<evidence type="ECO:0000259" key="6">
    <source>
        <dbReference type="PROSITE" id="PS50950"/>
    </source>
</evidence>
<dbReference type="EMBL" id="BTSX01000002">
    <property type="protein sequence ID" value="GMS83062.1"/>
    <property type="molecule type" value="Genomic_DNA"/>
</dbReference>
<evidence type="ECO:0000256" key="4">
    <source>
        <dbReference type="ARBA" id="ARBA00023125"/>
    </source>
</evidence>
<feature type="non-terminal residue" evidence="7">
    <location>
        <position position="214"/>
    </location>
</feature>